<dbReference type="Pfam" id="PF17849">
    <property type="entry name" value="OB_Dis3"/>
    <property type="match status" value="1"/>
</dbReference>
<geneLocation type="mitochondrion" evidence="14"/>
<keyword evidence="5" id="KW-0378">Hydrolase</keyword>
<reference evidence="13 15" key="1">
    <citation type="submission" date="2015-02" db="EMBL/GenBank/DDBJ databases">
        <authorList>
            <person name="Chooi Y.-H."/>
        </authorList>
    </citation>
    <scope>NUCLEOTIDE SEQUENCE [LARGE SCALE GENOMIC DNA]</scope>
    <source>
        <strain evidence="13">E3</strain>
    </source>
</reference>
<dbReference type="PANTHER" id="PTHR23355">
    <property type="entry name" value="RIBONUCLEASE"/>
    <property type="match status" value="1"/>
</dbReference>
<dbReference type="InterPro" id="IPR022966">
    <property type="entry name" value="RNase_II/R_CS"/>
</dbReference>
<evidence type="ECO:0000313" key="15">
    <source>
        <dbReference type="Proteomes" id="UP000039324"/>
    </source>
</evidence>
<sequence length="912" mass="101449">METAGWKVAQTRIQHRRSRFGKVVRVVEERYLRLDIPCPFAVCEQCCEFRGPDFKLLDAADGTCLVPDADALIRQLDVIASPLMSQPVLLLQSVLEEVYSRSRSQYHRILRDLRSAPIFMDMFHKVTSEGLSQAILWLSTHLPVVRFQLLTDAEPATPRKGFECGTVETLVNSSGIGRLADLLAVKEPVRSDVAPGSVYPVHWEGKQLEDALRDGTAIRSSIRVWASGRVAACTIADGLECRIEGMENINRAIDGDQVAVHVANGQPPRVVAVLQRNWRPLAGSLLESDEEYDPNRTSVWFVPIANSIPRVKIHTHNVERLIGQRFVVRIDSWVETQRFPSGHVIQMLGPIGDQQVESSALLIEYGVRDEPFTDAVMECCPPNDWVVRDEDCVGRIDLRDTRVISIDPPGCTDIDDALHIRRLPGGLFEVGVHIADVSHFVKEGDAIDREAQARGTSVYLVDRRIDMIPPRLSTHICSLRDNVDRLAFSCFWIVDADANVRETRFAKTVIRSKGALAYADAQAHIDDVEAAKHDDDDDGSESIGKDVRDLNRLALRLRARRLEAGALTLASPEIRFRLDRALPGSDPKLCGSEATPLDIQAYQVKQANSLVEEFMLLANIAVAEQIVRCYPGRALLRRHPPPSESSLMRLVDAAKVCDQQLEVGSSKALADSLDRVAAARSDDPSFDNAMRIYATRCMNQAVYFCSGSVSPGHYLHYGLATPLYTHFTSPIRRYADLVVHRLLSASLSICDMPAMCKHKGALSTVTNSLNRLNRSAQLAGRASVELFTLIYFDGRQVDTNGIVMDVRVDGVTVFIKEFGIEGKIDLLRPWREARDGDVKVTDDVLAKDAGFLFDETAKSLSIPGRDRPFTMFSPARVRIEVEHRKHGRRNLVLSLLDEGALGAPASKRARIQ</sequence>
<dbReference type="InterPro" id="IPR001900">
    <property type="entry name" value="RNase_II/R"/>
</dbReference>
<dbReference type="SMART" id="SM00955">
    <property type="entry name" value="RNB"/>
    <property type="match status" value="1"/>
</dbReference>
<evidence type="ECO:0000256" key="1">
    <source>
        <dbReference type="ARBA" id="ARBA00004123"/>
    </source>
</evidence>
<dbReference type="Proteomes" id="UP000039324">
    <property type="component" value="Unassembled WGS sequence"/>
</dbReference>
<dbReference type="SUPFAM" id="SSF50249">
    <property type="entry name" value="Nucleic acid-binding proteins"/>
    <property type="match status" value="2"/>
</dbReference>
<dbReference type="AlphaFoldDB" id="A0A0G4IJW1"/>
<keyword evidence="14" id="KW-0496">Mitochondrion</keyword>
<dbReference type="GO" id="GO:0006364">
    <property type="term" value="P:rRNA processing"/>
    <property type="evidence" value="ECO:0007669"/>
    <property type="project" value="UniProtKB-KW"/>
</dbReference>
<gene>
    <name evidence="13" type="ORF">PBRA_004247</name>
    <name evidence="14" type="ORF">PLBR_LOCUS7610</name>
</gene>
<name>A0A0G4IJW1_PLABS</name>
<dbReference type="GO" id="GO:0000176">
    <property type="term" value="C:nuclear exosome (RNase complex)"/>
    <property type="evidence" value="ECO:0007669"/>
    <property type="project" value="UniProtKB-ARBA"/>
</dbReference>
<evidence type="ECO:0000256" key="2">
    <source>
        <dbReference type="ARBA" id="ARBA00005785"/>
    </source>
</evidence>
<dbReference type="Gene3D" id="2.40.50.690">
    <property type="match status" value="1"/>
</dbReference>
<accession>A0A0G4IJW1</accession>
<keyword evidence="3" id="KW-0698">rRNA processing</keyword>
<dbReference type="OMA" id="IASRECN"/>
<evidence type="ECO:0000256" key="9">
    <source>
        <dbReference type="ARBA" id="ARBA00023242"/>
    </source>
</evidence>
<dbReference type="OrthoDB" id="372421at2759"/>
<dbReference type="Pfam" id="PF00773">
    <property type="entry name" value="RNB"/>
    <property type="match status" value="1"/>
</dbReference>
<dbReference type="GO" id="GO:0000175">
    <property type="term" value="F:3'-5'-RNA exonuclease activity"/>
    <property type="evidence" value="ECO:0007669"/>
    <property type="project" value="TreeGrafter"/>
</dbReference>
<evidence type="ECO:0000313" key="16">
    <source>
        <dbReference type="Proteomes" id="UP000290189"/>
    </source>
</evidence>
<dbReference type="InterPro" id="IPR012340">
    <property type="entry name" value="NA-bd_OB-fold"/>
</dbReference>
<keyword evidence="7" id="KW-0269">Exonuclease</keyword>
<dbReference type="Gene3D" id="3.40.50.1010">
    <property type="entry name" value="5'-nuclease"/>
    <property type="match status" value="1"/>
</dbReference>
<organism evidence="13 15">
    <name type="scientific">Plasmodiophora brassicae</name>
    <name type="common">Clubroot disease agent</name>
    <dbReference type="NCBI Taxonomy" id="37360"/>
    <lineage>
        <taxon>Eukaryota</taxon>
        <taxon>Sar</taxon>
        <taxon>Rhizaria</taxon>
        <taxon>Endomyxa</taxon>
        <taxon>Phytomyxea</taxon>
        <taxon>Plasmodiophorida</taxon>
        <taxon>Plasmodiophoridae</taxon>
        <taxon>Plasmodiophora</taxon>
    </lineage>
</organism>
<evidence type="ECO:0000256" key="11">
    <source>
        <dbReference type="RuleBase" id="RU003901"/>
    </source>
</evidence>
<keyword evidence="6" id="KW-0271">Exosome</keyword>
<evidence type="ECO:0000313" key="13">
    <source>
        <dbReference type="EMBL" id="CEO95521.1"/>
    </source>
</evidence>
<dbReference type="PROSITE" id="PS01175">
    <property type="entry name" value="RIBONUCLEASE_II"/>
    <property type="match status" value="1"/>
</dbReference>
<evidence type="ECO:0000256" key="6">
    <source>
        <dbReference type="ARBA" id="ARBA00022835"/>
    </source>
</evidence>
<dbReference type="Proteomes" id="UP000290189">
    <property type="component" value="Unassembled WGS sequence"/>
</dbReference>
<reference evidence="14 16" key="2">
    <citation type="submission" date="2018-03" db="EMBL/GenBank/DDBJ databases">
        <authorList>
            <person name="Fogelqvist J."/>
        </authorList>
    </citation>
    <scope>NUCLEOTIDE SEQUENCE [LARGE SCALE GENOMIC DNA]</scope>
</reference>
<comment type="similarity">
    <text evidence="2 11">Belongs to the RNR ribonuclease family.</text>
</comment>
<evidence type="ECO:0000256" key="4">
    <source>
        <dbReference type="ARBA" id="ARBA00022722"/>
    </source>
</evidence>
<dbReference type="InterPro" id="IPR050180">
    <property type="entry name" value="RNR_Ribonuclease"/>
</dbReference>
<dbReference type="EMBL" id="OVEO01000014">
    <property type="protein sequence ID" value="SPR00395.1"/>
    <property type="molecule type" value="Genomic_DNA"/>
</dbReference>
<evidence type="ECO:0000259" key="12">
    <source>
        <dbReference type="SMART" id="SM00955"/>
    </source>
</evidence>
<dbReference type="EMBL" id="CDSF01000024">
    <property type="protein sequence ID" value="CEO95521.1"/>
    <property type="molecule type" value="Genomic_DNA"/>
</dbReference>
<evidence type="ECO:0000313" key="14">
    <source>
        <dbReference type="EMBL" id="SPR00395.1"/>
    </source>
</evidence>
<keyword evidence="8" id="KW-0694">RNA-binding</keyword>
<keyword evidence="4" id="KW-0540">Nuclease</keyword>
<evidence type="ECO:0000256" key="5">
    <source>
        <dbReference type="ARBA" id="ARBA00022801"/>
    </source>
</evidence>
<dbReference type="InterPro" id="IPR041505">
    <property type="entry name" value="Dis3_CSD2"/>
</dbReference>
<dbReference type="STRING" id="37360.A0A0G4IJW1"/>
<keyword evidence="15" id="KW-1185">Reference proteome</keyword>
<evidence type="ECO:0000256" key="8">
    <source>
        <dbReference type="ARBA" id="ARBA00022884"/>
    </source>
</evidence>
<evidence type="ECO:0000256" key="3">
    <source>
        <dbReference type="ARBA" id="ARBA00022552"/>
    </source>
</evidence>
<comment type="subcellular location">
    <subcellularLocation>
        <location evidence="1">Nucleus</location>
    </subcellularLocation>
</comment>
<dbReference type="Gene3D" id="2.40.50.700">
    <property type="match status" value="1"/>
</dbReference>
<dbReference type="FunFam" id="2.40.50.700:FF:000001">
    <property type="entry name" value="Exosome complex exonuclease exoribonuclease (Rrp44)"/>
    <property type="match status" value="1"/>
</dbReference>
<keyword evidence="9" id="KW-0539">Nucleus</keyword>
<evidence type="ECO:0000256" key="10">
    <source>
        <dbReference type="ARBA" id="ARBA00077930"/>
    </source>
</evidence>
<dbReference type="PANTHER" id="PTHR23355:SF9">
    <property type="entry name" value="DIS3-LIKE EXONUCLEASE 2"/>
    <property type="match status" value="1"/>
</dbReference>
<proteinExistence type="inferred from homology"/>
<dbReference type="GO" id="GO:0000956">
    <property type="term" value="P:nuclear-transcribed mRNA catabolic process"/>
    <property type="evidence" value="ECO:0007669"/>
    <property type="project" value="UniProtKB-ARBA"/>
</dbReference>
<feature type="domain" description="RNB" evidence="12">
    <location>
        <begin position="395"/>
        <end position="749"/>
    </location>
</feature>
<evidence type="ECO:0000256" key="7">
    <source>
        <dbReference type="ARBA" id="ARBA00022839"/>
    </source>
</evidence>
<protein>
    <recommendedName>
        <fullName evidence="10">Ribosomal RNA-processing protein 44</fullName>
    </recommendedName>
</protein>
<dbReference type="GO" id="GO:0003723">
    <property type="term" value="F:RNA binding"/>
    <property type="evidence" value="ECO:0007669"/>
    <property type="project" value="UniProtKB-KW"/>
</dbReference>
<dbReference type="Gene3D" id="2.40.50.140">
    <property type="entry name" value="Nucleic acid-binding proteins"/>
    <property type="match status" value="1"/>
</dbReference>